<comment type="caution">
    <text evidence="1">The sequence shown here is derived from an EMBL/GenBank/DDBJ whole genome shotgun (WGS) entry which is preliminary data.</text>
</comment>
<dbReference type="EMBL" id="JAAIKC010000003">
    <property type="protein sequence ID" value="NEW06783.1"/>
    <property type="molecule type" value="Genomic_DNA"/>
</dbReference>
<reference evidence="1" key="1">
    <citation type="submission" date="2020-02" db="EMBL/GenBank/DDBJ databases">
        <authorList>
            <person name="Shen X.-R."/>
            <person name="Zhang Y.-X."/>
        </authorList>
    </citation>
    <scope>NUCLEOTIDE SEQUENCE</scope>
    <source>
        <strain evidence="1">SYP-B3998</strain>
    </source>
</reference>
<dbReference type="SUPFAM" id="SSF53807">
    <property type="entry name" value="Helical backbone' metal receptor"/>
    <property type="match status" value="1"/>
</dbReference>
<proteinExistence type="predicted"/>
<dbReference type="AlphaFoldDB" id="A0A6G3ZX43"/>
<dbReference type="Gene3D" id="3.40.50.1980">
    <property type="entry name" value="Nitrogenase molybdenum iron protein domain"/>
    <property type="match status" value="1"/>
</dbReference>
<accession>A0A6G3ZX43</accession>
<dbReference type="RefSeq" id="WP_163946419.1">
    <property type="nucleotide sequence ID" value="NZ_JAAIKC010000003.1"/>
</dbReference>
<protein>
    <submittedName>
        <fullName evidence="1">Uncharacterized protein</fullName>
    </submittedName>
</protein>
<name>A0A6G3ZX43_9BACL</name>
<organism evidence="1">
    <name type="scientific">Paenibacillus sp. SYP-B3998</name>
    <dbReference type="NCBI Taxonomy" id="2678564"/>
    <lineage>
        <taxon>Bacteria</taxon>
        <taxon>Bacillati</taxon>
        <taxon>Bacillota</taxon>
        <taxon>Bacilli</taxon>
        <taxon>Bacillales</taxon>
        <taxon>Paenibacillaceae</taxon>
        <taxon>Paenibacillus</taxon>
    </lineage>
</organism>
<evidence type="ECO:0000313" key="1">
    <source>
        <dbReference type="EMBL" id="NEW06783.1"/>
    </source>
</evidence>
<sequence length="83" mass="9452">MIRTGRILGELLEKQQEAEQWLLRFEAQAEYMWNLCSPLIQSGESASVFTFAYGGKLYVMASQGLPNTLYHPMGFRRGSGKVY</sequence>
<gene>
    <name evidence="1" type="ORF">GK047_12245</name>
</gene>